<dbReference type="Gene3D" id="3.90.79.10">
    <property type="entry name" value="Nucleoside Triphosphate Pyrophosphohydrolase"/>
    <property type="match status" value="1"/>
</dbReference>
<sequence length="205" mass="23661">MEILNVFNKDYEKIGTASREEVHTKGYWHETFQCWIVGMEENPYIVLQKRSHTKKEFPDLLDISAAGHLTAGETMEDGVRELEEELGVTVHYSQLYSCGVYKDGITIGSMKDNELANIFLYKLAGNIQSFQLQQEEVAAIVKADLHDFIALWRGDKQRIVVQGYTERLDRTRAAVTWQVSKSHFVPHGSHYYLYVAEQAKEYLHQ</sequence>
<protein>
    <submittedName>
        <fullName evidence="2">NUDIX domain-containing protein</fullName>
    </submittedName>
</protein>
<dbReference type="Proteomes" id="UP001589836">
    <property type="component" value="Unassembled WGS sequence"/>
</dbReference>
<dbReference type="InterPro" id="IPR000086">
    <property type="entry name" value="NUDIX_hydrolase_dom"/>
</dbReference>
<gene>
    <name evidence="2" type="ORF">ACFFGV_18380</name>
</gene>
<dbReference type="EMBL" id="JBHLTP010000013">
    <property type="protein sequence ID" value="MFC0525555.1"/>
    <property type="molecule type" value="Genomic_DNA"/>
</dbReference>
<proteinExistence type="predicted"/>
<dbReference type="CDD" id="cd04692">
    <property type="entry name" value="NUDIX_Hydrolase"/>
    <property type="match status" value="1"/>
</dbReference>
<dbReference type="RefSeq" id="WP_377350950.1">
    <property type="nucleotide sequence ID" value="NZ_JBHLTP010000013.1"/>
</dbReference>
<dbReference type="PANTHER" id="PTHR10885">
    <property type="entry name" value="ISOPENTENYL-DIPHOSPHATE DELTA-ISOMERASE"/>
    <property type="match status" value="1"/>
</dbReference>
<evidence type="ECO:0000259" key="1">
    <source>
        <dbReference type="PROSITE" id="PS51462"/>
    </source>
</evidence>
<dbReference type="SUPFAM" id="SSF55811">
    <property type="entry name" value="Nudix"/>
    <property type="match status" value="1"/>
</dbReference>
<organism evidence="2 3">
    <name type="scientific">Pontibacillus salicampi</name>
    <dbReference type="NCBI Taxonomy" id="1449801"/>
    <lineage>
        <taxon>Bacteria</taxon>
        <taxon>Bacillati</taxon>
        <taxon>Bacillota</taxon>
        <taxon>Bacilli</taxon>
        <taxon>Bacillales</taxon>
        <taxon>Bacillaceae</taxon>
        <taxon>Pontibacillus</taxon>
    </lineage>
</organism>
<evidence type="ECO:0000313" key="3">
    <source>
        <dbReference type="Proteomes" id="UP001589836"/>
    </source>
</evidence>
<feature type="domain" description="Nudix hydrolase" evidence="1">
    <location>
        <begin position="27"/>
        <end position="165"/>
    </location>
</feature>
<dbReference type="PANTHER" id="PTHR10885:SF0">
    <property type="entry name" value="ISOPENTENYL-DIPHOSPHATE DELTA-ISOMERASE"/>
    <property type="match status" value="1"/>
</dbReference>
<comment type="caution">
    <text evidence="2">The sequence shown here is derived from an EMBL/GenBank/DDBJ whole genome shotgun (WGS) entry which is preliminary data.</text>
</comment>
<dbReference type="Pfam" id="PF00293">
    <property type="entry name" value="NUDIX"/>
    <property type="match status" value="1"/>
</dbReference>
<keyword evidence="3" id="KW-1185">Reference proteome</keyword>
<name>A0ABV6LT20_9BACI</name>
<accession>A0ABV6LT20</accession>
<dbReference type="PROSITE" id="PS51462">
    <property type="entry name" value="NUDIX"/>
    <property type="match status" value="1"/>
</dbReference>
<evidence type="ECO:0000313" key="2">
    <source>
        <dbReference type="EMBL" id="MFC0525555.1"/>
    </source>
</evidence>
<reference evidence="2 3" key="1">
    <citation type="submission" date="2024-09" db="EMBL/GenBank/DDBJ databases">
        <authorList>
            <person name="Sun Q."/>
            <person name="Mori K."/>
        </authorList>
    </citation>
    <scope>NUCLEOTIDE SEQUENCE [LARGE SCALE GENOMIC DNA]</scope>
    <source>
        <strain evidence="2 3">NCAIM B.02529</strain>
    </source>
</reference>
<dbReference type="InterPro" id="IPR015797">
    <property type="entry name" value="NUDIX_hydrolase-like_dom_sf"/>
</dbReference>